<protein>
    <recommendedName>
        <fullName evidence="5">EF-hand domain-containing protein</fullName>
    </recommendedName>
</protein>
<evidence type="ECO:0000256" key="1">
    <source>
        <dbReference type="SAM" id="MobiDB-lite"/>
    </source>
</evidence>
<sequence>MKRTMNLLIVSLFLVAGMTACYSSAYVATVPVSVSTPLPSNRVIVTTAQTTNSYPVNRPIAQNSDITITANSDEISANLDLRAIANIFAECSTLEEFEQKINDYNAQLSNLDLNQDGYVDYIRVLEKAEGNARLVVLQAVLGPDIYQDVATIMLEQSQNNTVVVQFIGDPYIYGPDYIITPVYVSVPVIYSYFWRPYYTVWHSPYYWGYYPTYYRRRPIVEVNVYHTHIYNCNRRYHNEFRYDAHYSSRYETMRKSVSRNDYAVRYPENSFSRRNTSVRNARTLELENTRRNAVQARSTSQSQPSRVSTSTRSSSTGTSTNRVNTTQRTSTPVTSRSSSTTQRTSTPTRTSAQSSSSRSTSSSTGVTSGATTVRRTTSAASFSARTSTPKVQSGSSSGRSSSTVKRSSTSTAVKKVQTPASSVRKSSSTSSSSRAAKRSSSTTVKKAQTSTSSVRKSSSTSSSSKAAKRTSSSTSRSSSSRTSSSSSRR</sequence>
<evidence type="ECO:0000313" key="3">
    <source>
        <dbReference type="EMBL" id="MBO8460301.1"/>
    </source>
</evidence>
<proteinExistence type="predicted"/>
<evidence type="ECO:0000313" key="4">
    <source>
        <dbReference type="Proteomes" id="UP000823641"/>
    </source>
</evidence>
<keyword evidence="2" id="KW-0732">Signal</keyword>
<dbReference type="EMBL" id="JADIMG010000079">
    <property type="protein sequence ID" value="MBO8460301.1"/>
    <property type="molecule type" value="Genomic_DNA"/>
</dbReference>
<organism evidence="3 4">
    <name type="scientific">Candidatus Gallipaludibacter merdavium</name>
    <dbReference type="NCBI Taxonomy" id="2840839"/>
    <lineage>
        <taxon>Bacteria</taxon>
        <taxon>Pseudomonadati</taxon>
        <taxon>Bacteroidota</taxon>
        <taxon>Bacteroidia</taxon>
        <taxon>Bacteroidales</taxon>
        <taxon>Candidatus Gallipaludibacter</taxon>
    </lineage>
</organism>
<accession>A0A9D9HUY4</accession>
<feature type="signal peptide" evidence="2">
    <location>
        <begin position="1"/>
        <end position="25"/>
    </location>
</feature>
<dbReference type="AlphaFoldDB" id="A0A9D9HUY4"/>
<evidence type="ECO:0008006" key="5">
    <source>
        <dbReference type="Google" id="ProtNLM"/>
    </source>
</evidence>
<gene>
    <name evidence="3" type="ORF">IAA73_08225</name>
</gene>
<comment type="caution">
    <text evidence="3">The sequence shown here is derived from an EMBL/GenBank/DDBJ whole genome shotgun (WGS) entry which is preliminary data.</text>
</comment>
<dbReference type="Proteomes" id="UP000823641">
    <property type="component" value="Unassembled WGS sequence"/>
</dbReference>
<name>A0A9D9HUY4_9BACT</name>
<reference evidence="3" key="1">
    <citation type="submission" date="2020-10" db="EMBL/GenBank/DDBJ databases">
        <authorList>
            <person name="Gilroy R."/>
        </authorList>
    </citation>
    <scope>NUCLEOTIDE SEQUENCE</scope>
    <source>
        <strain evidence="3">G3-3990</strain>
    </source>
</reference>
<dbReference type="PROSITE" id="PS51257">
    <property type="entry name" value="PROKAR_LIPOPROTEIN"/>
    <property type="match status" value="1"/>
</dbReference>
<feature type="region of interest" description="Disordered" evidence="1">
    <location>
        <begin position="273"/>
        <end position="489"/>
    </location>
</feature>
<feature type="compositionally biased region" description="Low complexity" evidence="1">
    <location>
        <begin position="297"/>
        <end position="489"/>
    </location>
</feature>
<reference evidence="3" key="2">
    <citation type="journal article" date="2021" name="PeerJ">
        <title>Extensive microbial diversity within the chicken gut microbiome revealed by metagenomics and culture.</title>
        <authorList>
            <person name="Gilroy R."/>
            <person name="Ravi A."/>
            <person name="Getino M."/>
            <person name="Pursley I."/>
            <person name="Horton D.L."/>
            <person name="Alikhan N.F."/>
            <person name="Baker D."/>
            <person name="Gharbi K."/>
            <person name="Hall N."/>
            <person name="Watson M."/>
            <person name="Adriaenssens E.M."/>
            <person name="Foster-Nyarko E."/>
            <person name="Jarju S."/>
            <person name="Secka A."/>
            <person name="Antonio M."/>
            <person name="Oren A."/>
            <person name="Chaudhuri R.R."/>
            <person name="La Ragione R."/>
            <person name="Hildebrand F."/>
            <person name="Pallen M.J."/>
        </authorList>
    </citation>
    <scope>NUCLEOTIDE SEQUENCE</scope>
    <source>
        <strain evidence="3">G3-3990</strain>
    </source>
</reference>
<evidence type="ECO:0000256" key="2">
    <source>
        <dbReference type="SAM" id="SignalP"/>
    </source>
</evidence>
<feature type="chain" id="PRO_5039436171" description="EF-hand domain-containing protein" evidence="2">
    <location>
        <begin position="26"/>
        <end position="489"/>
    </location>
</feature>